<dbReference type="SUPFAM" id="SSF51338">
    <property type="entry name" value="Composite domain of metallo-dependent hydrolases"/>
    <property type="match status" value="1"/>
</dbReference>
<proteinExistence type="predicted"/>
<dbReference type="RefSeq" id="WP_382392716.1">
    <property type="nucleotide sequence ID" value="NZ_JBHTCQ010000001.1"/>
</dbReference>
<dbReference type="InterPro" id="IPR011059">
    <property type="entry name" value="Metal-dep_hydrolase_composite"/>
</dbReference>
<comment type="caution">
    <text evidence="2">The sequence shown here is derived from an EMBL/GenBank/DDBJ whole genome shotgun (WGS) entry which is preliminary data.</text>
</comment>
<evidence type="ECO:0000313" key="3">
    <source>
        <dbReference type="Proteomes" id="UP001596455"/>
    </source>
</evidence>
<dbReference type="InterPro" id="IPR051781">
    <property type="entry name" value="Metallo-dep_Hydrolase"/>
</dbReference>
<dbReference type="EMBL" id="JBHTCQ010000001">
    <property type="protein sequence ID" value="MFC7404891.1"/>
    <property type="molecule type" value="Genomic_DNA"/>
</dbReference>
<dbReference type="Gene3D" id="2.30.40.10">
    <property type="entry name" value="Urease, subunit C, domain 1"/>
    <property type="match status" value="1"/>
</dbReference>
<dbReference type="CDD" id="cd01299">
    <property type="entry name" value="Met_dep_hydrolase_A"/>
    <property type="match status" value="1"/>
</dbReference>
<dbReference type="PANTHER" id="PTHR43135">
    <property type="entry name" value="ALPHA-D-RIBOSE 1-METHYLPHOSPHONATE 5-TRIPHOSPHATE DIPHOSPHATASE"/>
    <property type="match status" value="1"/>
</dbReference>
<evidence type="ECO:0000313" key="2">
    <source>
        <dbReference type="EMBL" id="MFC7404891.1"/>
    </source>
</evidence>
<accession>A0ABW2Q5V3</accession>
<dbReference type="Proteomes" id="UP001596455">
    <property type="component" value="Unassembled WGS sequence"/>
</dbReference>
<dbReference type="SUPFAM" id="SSF51556">
    <property type="entry name" value="Metallo-dependent hydrolases"/>
    <property type="match status" value="1"/>
</dbReference>
<dbReference type="InterPro" id="IPR057744">
    <property type="entry name" value="OTAase-like"/>
</dbReference>
<dbReference type="Pfam" id="PF01979">
    <property type="entry name" value="Amidohydro_1"/>
    <property type="match status" value="1"/>
</dbReference>
<name>A0ABW2Q5V3_9MICO</name>
<dbReference type="Gene3D" id="3.20.20.140">
    <property type="entry name" value="Metal-dependent hydrolases"/>
    <property type="match status" value="1"/>
</dbReference>
<feature type="domain" description="Amidohydrolase-related" evidence="1">
    <location>
        <begin position="55"/>
        <end position="403"/>
    </location>
</feature>
<sequence>MTSSLLVRNAQVLDVEKGTYVEADVLCVDGRVAEVGPGLRPPAGVPVHDARGAHVLPGLVDCHVHVVAVTGNLTEVAGLPPSYVTAGAVQRMGTMLDHGFTTVRDTGGGDYGLARAWARGLVRGPRLVYGGKGLSQTGGHGDKRPVEANEIVPPHCCSGTGRVADGVDEVRRAAREELRRGAHHIKVHVSGGVSSLGDRIDSTQYSREEIRAAVEEAEAAGRYVTVHAYPAAAINRALEAGVRCVEHGNLLDDTTVDLFLERDAFLVPTLVTYSALKDEGREHGLPQESWEKVDEVLTGGLGALDRAAAAGVRIAFGTDLLGGMLRHQNAEFRIRAEVQRPIDVIRSATTTAAELLGMVGEIGTLAPGAHADLVVLEGDPLADIEMLADPRNIRTVVQAGRPVRAAAGAGGRR</sequence>
<reference evidence="3" key="1">
    <citation type="journal article" date="2019" name="Int. J. Syst. Evol. Microbiol.">
        <title>The Global Catalogue of Microorganisms (GCM) 10K type strain sequencing project: providing services to taxonomists for standard genome sequencing and annotation.</title>
        <authorList>
            <consortium name="The Broad Institute Genomics Platform"/>
            <consortium name="The Broad Institute Genome Sequencing Center for Infectious Disease"/>
            <person name="Wu L."/>
            <person name="Ma J."/>
        </authorList>
    </citation>
    <scope>NUCLEOTIDE SEQUENCE [LARGE SCALE GENOMIC DNA]</scope>
    <source>
        <strain evidence="3">JCM 1490</strain>
    </source>
</reference>
<dbReference type="InterPro" id="IPR032466">
    <property type="entry name" value="Metal_Hydrolase"/>
</dbReference>
<protein>
    <submittedName>
        <fullName evidence="2">Amidohydrolase family protein</fullName>
    </submittedName>
</protein>
<dbReference type="InterPro" id="IPR006680">
    <property type="entry name" value="Amidohydro-rel"/>
</dbReference>
<organism evidence="2 3">
    <name type="scientific">Georgenia alba</name>
    <dbReference type="NCBI Taxonomy" id="2233858"/>
    <lineage>
        <taxon>Bacteria</taxon>
        <taxon>Bacillati</taxon>
        <taxon>Actinomycetota</taxon>
        <taxon>Actinomycetes</taxon>
        <taxon>Micrococcales</taxon>
        <taxon>Bogoriellaceae</taxon>
        <taxon>Georgenia</taxon>
    </lineage>
</organism>
<evidence type="ECO:0000259" key="1">
    <source>
        <dbReference type="Pfam" id="PF01979"/>
    </source>
</evidence>
<keyword evidence="3" id="KW-1185">Reference proteome</keyword>
<dbReference type="PANTHER" id="PTHR43135:SF3">
    <property type="entry name" value="ALPHA-D-RIBOSE 1-METHYLPHOSPHONATE 5-TRIPHOSPHATE DIPHOSPHATASE"/>
    <property type="match status" value="1"/>
</dbReference>
<gene>
    <name evidence="2" type="ORF">ACFQQL_07200</name>
</gene>